<protein>
    <submittedName>
        <fullName evidence="3">Uncharacterized protein</fullName>
    </submittedName>
</protein>
<dbReference type="EMBL" id="FNAE01000007">
    <property type="protein sequence ID" value="SDF35646.1"/>
    <property type="molecule type" value="Genomic_DNA"/>
</dbReference>
<proteinExistence type="predicted"/>
<reference evidence="2 5" key="2">
    <citation type="submission" date="2023-11" db="EMBL/GenBank/DDBJ databases">
        <title>MicrobeMod: A computational toolkit for identifying prokaryotic methylation and restriction-modification with nanopore sequencing.</title>
        <authorList>
            <person name="Crits-Christoph A."/>
            <person name="Kang S.C."/>
            <person name="Lee H."/>
            <person name="Ostrov N."/>
        </authorList>
    </citation>
    <scope>NUCLEOTIDE SEQUENCE [LARGE SCALE GENOMIC DNA]</scope>
    <source>
        <strain evidence="2 5">ATCC BAA-571</strain>
    </source>
</reference>
<evidence type="ECO:0000313" key="2">
    <source>
        <dbReference type="EMBL" id="MDX5994693.1"/>
    </source>
</evidence>
<evidence type="ECO:0000313" key="3">
    <source>
        <dbReference type="EMBL" id="SDF35646.1"/>
    </source>
</evidence>
<dbReference type="RefSeq" id="WP_074680979.1">
    <property type="nucleotide sequence ID" value="NZ_CBCSET010000002.1"/>
</dbReference>
<keyword evidence="1" id="KW-0732">Signal</keyword>
<dbReference type="Proteomes" id="UP001278050">
    <property type="component" value="Unassembled WGS sequence"/>
</dbReference>
<sequence>MDRFHRIFPALALCLLPLAHADTRQPQPCDDALLASLAAQLGQQDWTLPHERGDESLVAAACKPWPDDPTLSVVTLAYRDAGDTTPAGERDLKWLVAKVDTQSGQLRERYDDYLGEDAALEIDAGSLWLDTARYHLAPDVRAFGVLVRSVARGASCPDAGFNELLTLVVPEGPRLRPVFSTYLYAWTTVKGTSCVMDSDFQSEQANLTLGLGPKQAHGYADLVVTAHVRAGRQEPVLRKVSTTLRYDGKHYPFDQFSTFWMRETQP</sequence>
<feature type="chain" id="PRO_5010208830" evidence="1">
    <location>
        <begin position="22"/>
        <end position="266"/>
    </location>
</feature>
<feature type="signal peptide" evidence="1">
    <location>
        <begin position="1"/>
        <end position="21"/>
    </location>
</feature>
<organism evidence="3 4">
    <name type="scientific">Ectopseudomonas alcaliphila</name>
    <dbReference type="NCBI Taxonomy" id="101564"/>
    <lineage>
        <taxon>Bacteria</taxon>
        <taxon>Pseudomonadati</taxon>
        <taxon>Pseudomonadota</taxon>
        <taxon>Gammaproteobacteria</taxon>
        <taxon>Pseudomonadales</taxon>
        <taxon>Pseudomonadaceae</taxon>
        <taxon>Ectopseudomonas</taxon>
    </lineage>
</organism>
<keyword evidence="5" id="KW-1185">Reference proteome</keyword>
<dbReference type="EMBL" id="JAWXXP010000001">
    <property type="protein sequence ID" value="MDX5994693.1"/>
    <property type="molecule type" value="Genomic_DNA"/>
</dbReference>
<evidence type="ECO:0000313" key="4">
    <source>
        <dbReference type="Proteomes" id="UP000182413"/>
    </source>
</evidence>
<dbReference type="AlphaFoldDB" id="A0A1G7KEU4"/>
<evidence type="ECO:0000313" key="5">
    <source>
        <dbReference type="Proteomes" id="UP001278050"/>
    </source>
</evidence>
<dbReference type="OrthoDB" id="7202514at2"/>
<gene>
    <name evidence="3" type="ORF">SAMN05216575_107124</name>
    <name evidence="2" type="ORF">SIM71_21735</name>
</gene>
<accession>A0A1G7KEU4</accession>
<evidence type="ECO:0000256" key="1">
    <source>
        <dbReference type="SAM" id="SignalP"/>
    </source>
</evidence>
<reference evidence="3 4" key="1">
    <citation type="submission" date="2016-10" db="EMBL/GenBank/DDBJ databases">
        <authorList>
            <person name="de Groot N.N."/>
        </authorList>
    </citation>
    <scope>NUCLEOTIDE SEQUENCE [LARGE SCALE GENOMIC DNA]</scope>
    <source>
        <strain evidence="3 4">JCM 10630</strain>
    </source>
</reference>
<name>A0A1G7KEU4_9GAMM</name>
<dbReference type="Proteomes" id="UP000182413">
    <property type="component" value="Unassembled WGS sequence"/>
</dbReference>